<keyword evidence="1" id="KW-0812">Transmembrane</keyword>
<evidence type="ECO:0000259" key="2">
    <source>
        <dbReference type="SMART" id="SM00858"/>
    </source>
</evidence>
<feature type="domain" description="SAF" evidence="2">
    <location>
        <begin position="46"/>
        <end position="110"/>
    </location>
</feature>
<reference evidence="3" key="1">
    <citation type="journal article" date="2016" name="Int. J. Syst. Evol. Microbiol.">
        <title>Pseudoxanthomonas helianthi sp. nov., isolated from roots of Jerusalem artichoke (Helianthus tuberosus).</title>
        <authorList>
            <person name="Kittiwongwattana C."/>
            <person name="Thawai C."/>
        </authorList>
    </citation>
    <scope>NUCLEOTIDE SEQUENCE</scope>
    <source>
        <strain evidence="3">110414</strain>
    </source>
</reference>
<evidence type="ECO:0000256" key="1">
    <source>
        <dbReference type="SAM" id="Phobius"/>
    </source>
</evidence>
<keyword evidence="4" id="KW-1185">Reference proteome</keyword>
<dbReference type="Pfam" id="PF16976">
    <property type="entry name" value="RcpC"/>
    <property type="match status" value="1"/>
</dbReference>
<dbReference type="EMBL" id="JAGKTC010000001">
    <property type="protein sequence ID" value="MBP3983892.1"/>
    <property type="molecule type" value="Genomic_DNA"/>
</dbReference>
<dbReference type="AlphaFoldDB" id="A0A940X202"/>
<accession>A0A940X202</accession>
<proteinExistence type="predicted"/>
<dbReference type="Pfam" id="PF08666">
    <property type="entry name" value="SAF"/>
    <property type="match status" value="1"/>
</dbReference>
<dbReference type="SMART" id="SM00858">
    <property type="entry name" value="SAF"/>
    <property type="match status" value="1"/>
</dbReference>
<keyword evidence="1" id="KW-0472">Membrane</keyword>
<name>A0A940X202_9GAMM</name>
<reference evidence="3" key="2">
    <citation type="submission" date="2021-03" db="EMBL/GenBank/DDBJ databases">
        <authorList>
            <person name="Cao W."/>
        </authorList>
    </citation>
    <scope>NUCLEOTIDE SEQUENCE</scope>
    <source>
        <strain evidence="3">110414</strain>
    </source>
</reference>
<dbReference type="InterPro" id="IPR017592">
    <property type="entry name" value="Pilus_assmbl_Flp-typ_CpaB"/>
</dbReference>
<dbReference type="CDD" id="cd11614">
    <property type="entry name" value="SAF_CpaB_FlgA_like"/>
    <property type="match status" value="1"/>
</dbReference>
<protein>
    <submittedName>
        <fullName evidence="3">Flp pilus assembly protein CpaB</fullName>
    </submittedName>
</protein>
<dbReference type="InterPro" id="IPR013974">
    <property type="entry name" value="SAF"/>
</dbReference>
<dbReference type="InterPro" id="IPR031571">
    <property type="entry name" value="RcpC_dom"/>
</dbReference>
<feature type="transmembrane region" description="Helical" evidence="1">
    <location>
        <begin position="12"/>
        <end position="31"/>
    </location>
</feature>
<organism evidence="3 4">
    <name type="scientific">Pseudoxanthomonas helianthi</name>
    <dbReference type="NCBI Taxonomy" id="1453541"/>
    <lineage>
        <taxon>Bacteria</taxon>
        <taxon>Pseudomonadati</taxon>
        <taxon>Pseudomonadota</taxon>
        <taxon>Gammaproteobacteria</taxon>
        <taxon>Lysobacterales</taxon>
        <taxon>Lysobacteraceae</taxon>
        <taxon>Pseudoxanthomonas</taxon>
    </lineage>
</organism>
<keyword evidence="1" id="KW-1133">Transmembrane helix</keyword>
<evidence type="ECO:0000313" key="4">
    <source>
        <dbReference type="Proteomes" id="UP000673447"/>
    </source>
</evidence>
<dbReference type="Proteomes" id="UP000673447">
    <property type="component" value="Unassembled WGS sequence"/>
</dbReference>
<gene>
    <name evidence="3" type="primary">cpaB</name>
    <name evidence="3" type="ORF">J5837_05570</name>
</gene>
<evidence type="ECO:0000313" key="3">
    <source>
        <dbReference type="EMBL" id="MBP3983892.1"/>
    </source>
</evidence>
<dbReference type="NCBIfam" id="TIGR03177">
    <property type="entry name" value="pilus_cpaB"/>
    <property type="match status" value="1"/>
</dbReference>
<comment type="caution">
    <text evidence="3">The sequence shown here is derived from an EMBL/GenBank/DDBJ whole genome shotgun (WGS) entry which is preliminary data.</text>
</comment>
<sequence>MQKPNISRNLLYIIIAVVMAILAALIAVRYVQKQVDERTRDDREMVQVAVPVEDMPQGAIIAAGDLASRSVPAELAPADAVTPENHTEYEGRMLRAPVRGGAPLSAAALVPLYDQFSKVIPQGKVAYTLSVDENNSVSGMIAPGDLIDILFMKDAEQGTATGVEVLPLLSQIKVLATGSRVGEKVTPEGETDDEAQGFSSVTLELDHRQANQLAVASKAGNLRVLLRELHDTSPGSASGLSENELLQSLGAGGARGSSGIEFIIGGKG</sequence>
<dbReference type="RefSeq" id="WP_210535706.1">
    <property type="nucleotide sequence ID" value="NZ_JAGKTC010000001.1"/>
</dbReference>